<dbReference type="OrthoDB" id="206335at2759"/>
<dbReference type="InterPro" id="IPR036397">
    <property type="entry name" value="RNaseH_sf"/>
</dbReference>
<dbReference type="AlphaFoldDB" id="A0A3N4LXL4"/>
<protein>
    <recommendedName>
        <fullName evidence="8">Exonuclease domain-containing protein</fullName>
    </recommendedName>
</protein>
<accession>A0A3N4LXL4</accession>
<evidence type="ECO:0000256" key="7">
    <source>
        <dbReference type="SAM" id="MobiDB-lite"/>
    </source>
</evidence>
<evidence type="ECO:0000256" key="2">
    <source>
        <dbReference type="ARBA" id="ARBA00006357"/>
    </source>
</evidence>
<dbReference type="GO" id="GO:0003676">
    <property type="term" value="F:nucleic acid binding"/>
    <property type="evidence" value="ECO:0007669"/>
    <property type="project" value="InterPro"/>
</dbReference>
<dbReference type="EMBL" id="ML121531">
    <property type="protein sequence ID" value="RPB27623.1"/>
    <property type="molecule type" value="Genomic_DNA"/>
</dbReference>
<dbReference type="SMART" id="SM00479">
    <property type="entry name" value="EXOIII"/>
    <property type="match status" value="1"/>
</dbReference>
<keyword evidence="10" id="KW-1185">Reference proteome</keyword>
<dbReference type="SUPFAM" id="SSF53098">
    <property type="entry name" value="Ribonuclease H-like"/>
    <property type="match status" value="1"/>
</dbReference>
<dbReference type="GO" id="GO:0005634">
    <property type="term" value="C:nucleus"/>
    <property type="evidence" value="ECO:0007669"/>
    <property type="project" value="UniProtKB-SubCell"/>
</dbReference>
<dbReference type="InterPro" id="IPR012337">
    <property type="entry name" value="RNaseH-like_sf"/>
</dbReference>
<dbReference type="PANTHER" id="PTHR12801:SF115">
    <property type="entry name" value="FI18136P1-RELATED"/>
    <property type="match status" value="1"/>
</dbReference>
<keyword evidence="5" id="KW-0269">Exonuclease</keyword>
<evidence type="ECO:0000256" key="3">
    <source>
        <dbReference type="ARBA" id="ARBA00022722"/>
    </source>
</evidence>
<evidence type="ECO:0000256" key="4">
    <source>
        <dbReference type="ARBA" id="ARBA00022801"/>
    </source>
</evidence>
<dbReference type="PANTHER" id="PTHR12801">
    <property type="entry name" value="RNA EXONUCLEASE REXO1 / RECO3 FAMILY MEMBER-RELATED"/>
    <property type="match status" value="1"/>
</dbReference>
<feature type="region of interest" description="Disordered" evidence="7">
    <location>
        <begin position="526"/>
        <end position="552"/>
    </location>
</feature>
<dbReference type="FunCoup" id="A0A3N4LXL4">
    <property type="interactions" value="209"/>
</dbReference>
<dbReference type="CDD" id="cd06145">
    <property type="entry name" value="REX1_like"/>
    <property type="match status" value="1"/>
</dbReference>
<keyword evidence="4" id="KW-0378">Hydrolase</keyword>
<comment type="subcellular location">
    <subcellularLocation>
        <location evidence="1">Nucleus</location>
    </subcellularLocation>
</comment>
<evidence type="ECO:0000259" key="8">
    <source>
        <dbReference type="SMART" id="SM00479"/>
    </source>
</evidence>
<sequence length="643" mass="72429">LKRVIRVSDLQELVLWLLADGVAPQWLLVKRKQDIKKVVVIMVPGLDMALLDGTVDLTGVNDLAGCGVEEGEIMEEDEPVEEAEWTVVGNKKNPDAIPFSFYPSLLVGRSLAPCLTPLRNIFTHVWPTKTDGDDKYNKIHSPISHFLNCPIDKKAPSNLSKHRSTSRIGITQLLMTPEELYDNEYPMHSSILRRMRQEQDGTEESQSDVSDVKGGERLKAEGWVETEVTGMEDDTHNEAGSITEGRKIFSVDCEMCITEVGPELTRVSVIGWDGKVVYDTLVKPNRPIVDYLTQFSGITKEKLEPVTTTLSDVQSHLVQLFLPAHRVILVGQSLNSDMKALKFMHPYIVDTSLLYDHSKGKPYKPSLKWLSMKYLKREIQKGQHFNPSTKKMEPGHDSIEDAVACIDLVKLKLEKGLAFGSAEVRTESIFSRLERGYLSQGNRHGLCWSAVVDYGNPATLYAHAKKTIACQNDKDVVNGIQEALYWQPPPKHTATTDPRAILAERGEISFVWARLRELEILRGWDSTNRQQKQSDETSTPAPLPPTPHDPPAKVLADKAAETVSRLQSIYKVLPLNTAFVVYSGTGDPREMGRLNALQRRFREEYRVKKWDELSVKWTDDEQQALNMAVKRTREGGLSFMTVK</sequence>
<keyword evidence="6" id="KW-0539">Nucleus</keyword>
<keyword evidence="3" id="KW-0540">Nuclease</keyword>
<comment type="similarity">
    <text evidence="2">Belongs to the REXO1/REXO3 family.</text>
</comment>
<evidence type="ECO:0000256" key="5">
    <source>
        <dbReference type="ARBA" id="ARBA00022839"/>
    </source>
</evidence>
<feature type="domain" description="Exonuclease" evidence="8">
    <location>
        <begin position="247"/>
        <end position="418"/>
    </location>
</feature>
<dbReference type="FunFam" id="3.30.420.10:FF:000019">
    <property type="entry name" value="RNA exonuclease NEF-sp"/>
    <property type="match status" value="1"/>
</dbReference>
<proteinExistence type="inferred from homology"/>
<dbReference type="InterPro" id="IPR034922">
    <property type="entry name" value="REX1-like_exo"/>
</dbReference>
<organism evidence="9 10">
    <name type="scientific">Terfezia boudieri ATCC MYA-4762</name>
    <dbReference type="NCBI Taxonomy" id="1051890"/>
    <lineage>
        <taxon>Eukaryota</taxon>
        <taxon>Fungi</taxon>
        <taxon>Dikarya</taxon>
        <taxon>Ascomycota</taxon>
        <taxon>Pezizomycotina</taxon>
        <taxon>Pezizomycetes</taxon>
        <taxon>Pezizales</taxon>
        <taxon>Pezizaceae</taxon>
        <taxon>Terfezia</taxon>
    </lineage>
</organism>
<dbReference type="InterPro" id="IPR013520">
    <property type="entry name" value="Ribonucl_H"/>
</dbReference>
<evidence type="ECO:0000313" key="10">
    <source>
        <dbReference type="Proteomes" id="UP000267821"/>
    </source>
</evidence>
<dbReference type="InterPro" id="IPR047021">
    <property type="entry name" value="REXO1/3/4-like"/>
</dbReference>
<dbReference type="STRING" id="1051890.A0A3N4LXL4"/>
<feature type="non-terminal residue" evidence="9">
    <location>
        <position position="643"/>
    </location>
</feature>
<gene>
    <name evidence="9" type="ORF">L211DRAFT_751274</name>
</gene>
<dbReference type="GO" id="GO:0004527">
    <property type="term" value="F:exonuclease activity"/>
    <property type="evidence" value="ECO:0007669"/>
    <property type="project" value="UniProtKB-KW"/>
</dbReference>
<dbReference type="Proteomes" id="UP000267821">
    <property type="component" value="Unassembled WGS sequence"/>
</dbReference>
<evidence type="ECO:0000256" key="1">
    <source>
        <dbReference type="ARBA" id="ARBA00004123"/>
    </source>
</evidence>
<dbReference type="Gene3D" id="3.30.420.10">
    <property type="entry name" value="Ribonuclease H-like superfamily/Ribonuclease H"/>
    <property type="match status" value="1"/>
</dbReference>
<reference evidence="9 10" key="1">
    <citation type="journal article" date="2018" name="Nat. Ecol. Evol.">
        <title>Pezizomycetes genomes reveal the molecular basis of ectomycorrhizal truffle lifestyle.</title>
        <authorList>
            <person name="Murat C."/>
            <person name="Payen T."/>
            <person name="Noel B."/>
            <person name="Kuo A."/>
            <person name="Morin E."/>
            <person name="Chen J."/>
            <person name="Kohler A."/>
            <person name="Krizsan K."/>
            <person name="Balestrini R."/>
            <person name="Da Silva C."/>
            <person name="Montanini B."/>
            <person name="Hainaut M."/>
            <person name="Levati E."/>
            <person name="Barry K.W."/>
            <person name="Belfiori B."/>
            <person name="Cichocki N."/>
            <person name="Clum A."/>
            <person name="Dockter R.B."/>
            <person name="Fauchery L."/>
            <person name="Guy J."/>
            <person name="Iotti M."/>
            <person name="Le Tacon F."/>
            <person name="Lindquist E.A."/>
            <person name="Lipzen A."/>
            <person name="Malagnac F."/>
            <person name="Mello A."/>
            <person name="Molinier V."/>
            <person name="Miyauchi S."/>
            <person name="Poulain J."/>
            <person name="Riccioni C."/>
            <person name="Rubini A."/>
            <person name="Sitrit Y."/>
            <person name="Splivallo R."/>
            <person name="Traeger S."/>
            <person name="Wang M."/>
            <person name="Zifcakova L."/>
            <person name="Wipf D."/>
            <person name="Zambonelli A."/>
            <person name="Paolocci F."/>
            <person name="Nowrousian M."/>
            <person name="Ottonello S."/>
            <person name="Baldrian P."/>
            <person name="Spatafora J.W."/>
            <person name="Henrissat B."/>
            <person name="Nagy L.G."/>
            <person name="Aury J.M."/>
            <person name="Wincker P."/>
            <person name="Grigoriev I.V."/>
            <person name="Bonfante P."/>
            <person name="Martin F.M."/>
        </authorList>
    </citation>
    <scope>NUCLEOTIDE SEQUENCE [LARGE SCALE GENOMIC DNA]</scope>
    <source>
        <strain evidence="9 10">ATCC MYA-4762</strain>
    </source>
</reference>
<evidence type="ECO:0000313" key="9">
    <source>
        <dbReference type="EMBL" id="RPB27623.1"/>
    </source>
</evidence>
<feature type="non-terminal residue" evidence="9">
    <location>
        <position position="1"/>
    </location>
</feature>
<dbReference type="InParanoid" id="A0A3N4LXL4"/>
<name>A0A3N4LXL4_9PEZI</name>
<dbReference type="Pfam" id="PF00929">
    <property type="entry name" value="RNase_T"/>
    <property type="match status" value="1"/>
</dbReference>
<evidence type="ECO:0000256" key="6">
    <source>
        <dbReference type="ARBA" id="ARBA00023242"/>
    </source>
</evidence>